<dbReference type="Gene3D" id="1.10.630.10">
    <property type="entry name" value="Cytochrome P450"/>
    <property type="match status" value="1"/>
</dbReference>
<dbReference type="Gramene" id="QL05p052939:mrna">
    <property type="protein sequence ID" value="QL05p052939:mrna"/>
    <property type="gene ID" value="QL05p052939"/>
</dbReference>
<reference evidence="7 8" key="1">
    <citation type="journal article" date="2016" name="G3 (Bethesda)">
        <title>First Draft Assembly and Annotation of the Genome of a California Endemic Oak Quercus lobata Nee (Fagaceae).</title>
        <authorList>
            <person name="Sork V.L."/>
            <person name="Fitz-Gibbon S.T."/>
            <person name="Puiu D."/>
            <person name="Crepeau M."/>
            <person name="Gugger P.F."/>
            <person name="Sherman R."/>
            <person name="Stevens K."/>
            <person name="Langley C.H."/>
            <person name="Pellegrini M."/>
            <person name="Salzberg S.L."/>
        </authorList>
    </citation>
    <scope>NUCLEOTIDE SEQUENCE [LARGE SCALE GENOMIC DNA]</scope>
    <source>
        <strain evidence="7 8">cv. SW786</strain>
    </source>
</reference>
<dbReference type="GO" id="GO:0020037">
    <property type="term" value="F:heme binding"/>
    <property type="evidence" value="ECO:0007669"/>
    <property type="project" value="InterPro"/>
</dbReference>
<dbReference type="InterPro" id="IPR001128">
    <property type="entry name" value="Cyt_P450"/>
</dbReference>
<keyword evidence="5" id="KW-0408">Iron</keyword>
<proteinExistence type="inferred from homology"/>
<dbReference type="OMA" id="FELMSYS"/>
<dbReference type="Proteomes" id="UP000594261">
    <property type="component" value="Chromosome 5"/>
</dbReference>
<evidence type="ECO:0000313" key="8">
    <source>
        <dbReference type="Proteomes" id="UP000594261"/>
    </source>
</evidence>
<evidence type="ECO:0000313" key="7">
    <source>
        <dbReference type="EnsemblPlants" id="QL05p052939:mrna"/>
    </source>
</evidence>
<dbReference type="Pfam" id="PF00067">
    <property type="entry name" value="p450"/>
    <property type="match status" value="1"/>
</dbReference>
<organism evidence="7 8">
    <name type="scientific">Quercus lobata</name>
    <name type="common">Valley oak</name>
    <dbReference type="NCBI Taxonomy" id="97700"/>
    <lineage>
        <taxon>Eukaryota</taxon>
        <taxon>Viridiplantae</taxon>
        <taxon>Streptophyta</taxon>
        <taxon>Embryophyta</taxon>
        <taxon>Tracheophyta</taxon>
        <taxon>Spermatophyta</taxon>
        <taxon>Magnoliopsida</taxon>
        <taxon>eudicotyledons</taxon>
        <taxon>Gunneridae</taxon>
        <taxon>Pentapetalae</taxon>
        <taxon>rosids</taxon>
        <taxon>fabids</taxon>
        <taxon>Fagales</taxon>
        <taxon>Fagaceae</taxon>
        <taxon>Quercus</taxon>
    </lineage>
</organism>
<evidence type="ECO:0000256" key="4">
    <source>
        <dbReference type="ARBA" id="ARBA00023002"/>
    </source>
</evidence>
<evidence type="ECO:0000256" key="3">
    <source>
        <dbReference type="ARBA" id="ARBA00022723"/>
    </source>
</evidence>
<dbReference type="InterPro" id="IPR002401">
    <property type="entry name" value="Cyt_P450_E_grp-I"/>
</dbReference>
<dbReference type="PANTHER" id="PTHR47953:SF5">
    <property type="entry name" value="CYTOCHROME P450 71AV8-LIKE"/>
    <property type="match status" value="1"/>
</dbReference>
<dbReference type="PANTHER" id="PTHR47953">
    <property type="entry name" value="OS08G0105600 PROTEIN"/>
    <property type="match status" value="1"/>
</dbReference>
<evidence type="ECO:0000256" key="1">
    <source>
        <dbReference type="ARBA" id="ARBA00010617"/>
    </source>
</evidence>
<keyword evidence="8" id="KW-1185">Reference proteome</keyword>
<name>A0A7N2LPD7_QUELO</name>
<keyword evidence="4" id="KW-0560">Oxidoreductase</keyword>
<dbReference type="EMBL" id="LRBV02000005">
    <property type="status" value="NOT_ANNOTATED_CDS"/>
    <property type="molecule type" value="Genomic_DNA"/>
</dbReference>
<evidence type="ECO:0000256" key="6">
    <source>
        <dbReference type="ARBA" id="ARBA00023033"/>
    </source>
</evidence>
<protein>
    <recommendedName>
        <fullName evidence="9">Cytochrome P450</fullName>
    </recommendedName>
</protein>
<keyword evidence="2" id="KW-0349">Heme</keyword>
<keyword evidence="3" id="KW-0479">Metal-binding</keyword>
<keyword evidence="6" id="KW-0503">Monooxygenase</keyword>
<dbReference type="InParanoid" id="A0A7N2LPD7"/>
<dbReference type="InterPro" id="IPR036396">
    <property type="entry name" value="Cyt_P450_sf"/>
</dbReference>
<dbReference type="GO" id="GO:0005506">
    <property type="term" value="F:iron ion binding"/>
    <property type="evidence" value="ECO:0007669"/>
    <property type="project" value="InterPro"/>
</dbReference>
<evidence type="ECO:0000256" key="2">
    <source>
        <dbReference type="ARBA" id="ARBA00022617"/>
    </source>
</evidence>
<accession>A0A7N2LPD7</accession>
<dbReference type="GO" id="GO:0004497">
    <property type="term" value="F:monooxygenase activity"/>
    <property type="evidence" value="ECO:0007669"/>
    <property type="project" value="UniProtKB-KW"/>
</dbReference>
<comment type="similarity">
    <text evidence="1">Belongs to the cytochrome P450 family.</text>
</comment>
<sequence length="106" mass="12298">MKLYVDESELENLHYLKMVVKETLRLHPPSTLLLPREVMSHFKIGDYDISPKTRILINVWAIGRDPNTWKNPNEFYPERFEDNAIDFKGQNFGLLPFGSGSTLSES</sequence>
<evidence type="ECO:0000256" key="5">
    <source>
        <dbReference type="ARBA" id="ARBA00023004"/>
    </source>
</evidence>
<dbReference type="PRINTS" id="PR00463">
    <property type="entry name" value="EP450I"/>
</dbReference>
<reference evidence="7" key="2">
    <citation type="submission" date="2021-01" db="UniProtKB">
        <authorList>
            <consortium name="EnsemblPlants"/>
        </authorList>
    </citation>
    <scope>IDENTIFICATION</scope>
</reference>
<dbReference type="InterPro" id="IPR052306">
    <property type="entry name" value="CYP450_71D"/>
</dbReference>
<dbReference type="GO" id="GO:0016705">
    <property type="term" value="F:oxidoreductase activity, acting on paired donors, with incorporation or reduction of molecular oxygen"/>
    <property type="evidence" value="ECO:0007669"/>
    <property type="project" value="InterPro"/>
</dbReference>
<dbReference type="SUPFAM" id="SSF48264">
    <property type="entry name" value="Cytochrome P450"/>
    <property type="match status" value="1"/>
</dbReference>
<dbReference type="EnsemblPlants" id="QL05p052939:mrna">
    <property type="protein sequence ID" value="QL05p052939:mrna"/>
    <property type="gene ID" value="QL05p052939"/>
</dbReference>
<dbReference type="AlphaFoldDB" id="A0A7N2LPD7"/>
<evidence type="ECO:0008006" key="9">
    <source>
        <dbReference type="Google" id="ProtNLM"/>
    </source>
</evidence>